<gene>
    <name evidence="1" type="ORF">M9458_042452</name>
</gene>
<dbReference type="Proteomes" id="UP001529510">
    <property type="component" value="Unassembled WGS sequence"/>
</dbReference>
<evidence type="ECO:0000313" key="1">
    <source>
        <dbReference type="EMBL" id="KAL0163056.1"/>
    </source>
</evidence>
<sequence length="56" mass="6319">MASTLPPDRRTHPARDVRLHAHALRHVLQRLDLSGGHRGIRPGILRGMAFHLLNNI</sequence>
<dbReference type="AlphaFoldDB" id="A0ABD0NQ48"/>
<reference evidence="1 2" key="1">
    <citation type="submission" date="2024-05" db="EMBL/GenBank/DDBJ databases">
        <title>Genome sequencing and assembly of Indian major carp, Cirrhinus mrigala (Hamilton, 1822).</title>
        <authorList>
            <person name="Mohindra V."/>
            <person name="Chowdhury L.M."/>
            <person name="Lal K."/>
            <person name="Jena J.K."/>
        </authorList>
    </citation>
    <scope>NUCLEOTIDE SEQUENCE [LARGE SCALE GENOMIC DNA]</scope>
    <source>
        <strain evidence="1">CM1030</strain>
        <tissue evidence="1">Blood</tissue>
    </source>
</reference>
<organism evidence="1 2">
    <name type="scientific">Cirrhinus mrigala</name>
    <name type="common">Mrigala</name>
    <dbReference type="NCBI Taxonomy" id="683832"/>
    <lineage>
        <taxon>Eukaryota</taxon>
        <taxon>Metazoa</taxon>
        <taxon>Chordata</taxon>
        <taxon>Craniata</taxon>
        <taxon>Vertebrata</taxon>
        <taxon>Euteleostomi</taxon>
        <taxon>Actinopterygii</taxon>
        <taxon>Neopterygii</taxon>
        <taxon>Teleostei</taxon>
        <taxon>Ostariophysi</taxon>
        <taxon>Cypriniformes</taxon>
        <taxon>Cyprinidae</taxon>
        <taxon>Labeoninae</taxon>
        <taxon>Labeonini</taxon>
        <taxon>Cirrhinus</taxon>
    </lineage>
</organism>
<evidence type="ECO:0000313" key="2">
    <source>
        <dbReference type="Proteomes" id="UP001529510"/>
    </source>
</evidence>
<dbReference type="EMBL" id="JAMKFB020000021">
    <property type="protein sequence ID" value="KAL0163056.1"/>
    <property type="molecule type" value="Genomic_DNA"/>
</dbReference>
<proteinExistence type="predicted"/>
<comment type="caution">
    <text evidence="1">The sequence shown here is derived from an EMBL/GenBank/DDBJ whole genome shotgun (WGS) entry which is preliminary data.</text>
</comment>
<protein>
    <submittedName>
        <fullName evidence="1">Uncharacterized protein</fullName>
    </submittedName>
</protein>
<accession>A0ABD0NQ48</accession>
<keyword evidence="2" id="KW-1185">Reference proteome</keyword>
<name>A0ABD0NQ48_CIRMR</name>